<dbReference type="EMBL" id="MJIL01000088">
    <property type="protein sequence ID" value="OLQ73170.1"/>
    <property type="molecule type" value="Genomic_DNA"/>
</dbReference>
<dbReference type="PROSITE" id="PS50109">
    <property type="entry name" value="HIS_KIN"/>
    <property type="match status" value="1"/>
</dbReference>
<dbReference type="SMART" id="SM00304">
    <property type="entry name" value="HAMP"/>
    <property type="match status" value="1"/>
</dbReference>
<evidence type="ECO:0000259" key="9">
    <source>
        <dbReference type="PROSITE" id="PS50885"/>
    </source>
</evidence>
<dbReference type="SUPFAM" id="SSF158472">
    <property type="entry name" value="HAMP domain-like"/>
    <property type="match status" value="1"/>
</dbReference>
<comment type="subcellular location">
    <subcellularLocation>
        <location evidence="2">Membrane</location>
    </subcellularLocation>
</comment>
<dbReference type="SUPFAM" id="SSF55874">
    <property type="entry name" value="ATPase domain of HSP90 chaperone/DNA topoisomerase II/histidine kinase"/>
    <property type="match status" value="1"/>
</dbReference>
<evidence type="ECO:0000256" key="7">
    <source>
        <dbReference type="SAM" id="Phobius"/>
    </source>
</evidence>
<dbReference type="Pfam" id="PF13188">
    <property type="entry name" value="PAS_8"/>
    <property type="match status" value="1"/>
</dbReference>
<dbReference type="EC" id="2.7.13.3" evidence="3"/>
<evidence type="ECO:0000256" key="2">
    <source>
        <dbReference type="ARBA" id="ARBA00004370"/>
    </source>
</evidence>
<dbReference type="STRING" id="1903952.BIT28_25445"/>
<dbReference type="SUPFAM" id="SSF47384">
    <property type="entry name" value="Homodimeric domain of signal transducing histidine kinase"/>
    <property type="match status" value="1"/>
</dbReference>
<dbReference type="InterPro" id="IPR003660">
    <property type="entry name" value="HAMP_dom"/>
</dbReference>
<feature type="transmembrane region" description="Helical" evidence="7">
    <location>
        <begin position="37"/>
        <end position="55"/>
    </location>
</feature>
<keyword evidence="5" id="KW-0808">Transferase</keyword>
<dbReference type="InterPro" id="IPR003661">
    <property type="entry name" value="HisK_dim/P_dom"/>
</dbReference>
<dbReference type="PRINTS" id="PR00344">
    <property type="entry name" value="BCTRLSENSOR"/>
</dbReference>
<evidence type="ECO:0000256" key="1">
    <source>
        <dbReference type="ARBA" id="ARBA00000085"/>
    </source>
</evidence>
<evidence type="ECO:0000256" key="3">
    <source>
        <dbReference type="ARBA" id="ARBA00012438"/>
    </source>
</evidence>
<dbReference type="Pfam" id="PF02518">
    <property type="entry name" value="HATPase_c"/>
    <property type="match status" value="1"/>
</dbReference>
<feature type="domain" description="Histidine kinase" evidence="8">
    <location>
        <begin position="231"/>
        <end position="433"/>
    </location>
</feature>
<dbReference type="InterPro" id="IPR004358">
    <property type="entry name" value="Sig_transdc_His_kin-like_C"/>
</dbReference>
<proteinExistence type="predicted"/>
<protein>
    <recommendedName>
        <fullName evidence="3">histidine kinase</fullName>
        <ecNumber evidence="3">2.7.13.3</ecNumber>
    </recommendedName>
</protein>
<dbReference type="AlphaFoldDB" id="A0A1Q9GFR8"/>
<dbReference type="SMART" id="SM00387">
    <property type="entry name" value="HATPase_c"/>
    <property type="match status" value="1"/>
</dbReference>
<evidence type="ECO:0000313" key="10">
    <source>
        <dbReference type="EMBL" id="OLQ73170.1"/>
    </source>
</evidence>
<dbReference type="InterPro" id="IPR005467">
    <property type="entry name" value="His_kinase_dom"/>
</dbReference>
<dbReference type="InterPro" id="IPR000014">
    <property type="entry name" value="PAS"/>
</dbReference>
<dbReference type="CDD" id="cd06225">
    <property type="entry name" value="HAMP"/>
    <property type="match status" value="1"/>
</dbReference>
<keyword evidence="11" id="KW-1185">Reference proteome</keyword>
<dbReference type="InterPro" id="IPR036890">
    <property type="entry name" value="HATPase_C_sf"/>
</dbReference>
<dbReference type="GO" id="GO:0000155">
    <property type="term" value="F:phosphorelay sensor kinase activity"/>
    <property type="evidence" value="ECO:0007669"/>
    <property type="project" value="InterPro"/>
</dbReference>
<keyword evidence="7" id="KW-1133">Transmembrane helix</keyword>
<dbReference type="PANTHER" id="PTHR43065:SF51">
    <property type="entry name" value="HISTIDINE KINASE"/>
    <property type="match status" value="1"/>
</dbReference>
<evidence type="ECO:0000259" key="8">
    <source>
        <dbReference type="PROSITE" id="PS50109"/>
    </source>
</evidence>
<dbReference type="Gene3D" id="3.30.450.20">
    <property type="entry name" value="PAS domain"/>
    <property type="match status" value="1"/>
</dbReference>
<dbReference type="Proteomes" id="UP000186905">
    <property type="component" value="Unassembled WGS sequence"/>
</dbReference>
<keyword evidence="7" id="KW-0812">Transmembrane</keyword>
<keyword evidence="6" id="KW-0418">Kinase</keyword>
<feature type="domain" description="HAMP" evidence="9">
    <location>
        <begin position="60"/>
        <end position="112"/>
    </location>
</feature>
<dbReference type="InterPro" id="IPR003594">
    <property type="entry name" value="HATPase_dom"/>
</dbReference>
<dbReference type="PROSITE" id="PS50885">
    <property type="entry name" value="HAMP"/>
    <property type="match status" value="1"/>
</dbReference>
<keyword evidence="4" id="KW-0597">Phosphoprotein</keyword>
<gene>
    <name evidence="10" type="ORF">BIT28_25445</name>
</gene>
<evidence type="ECO:0000256" key="4">
    <source>
        <dbReference type="ARBA" id="ARBA00022553"/>
    </source>
</evidence>
<evidence type="ECO:0000256" key="5">
    <source>
        <dbReference type="ARBA" id="ARBA00022679"/>
    </source>
</evidence>
<dbReference type="Gene3D" id="3.30.565.10">
    <property type="entry name" value="Histidine kinase-like ATPase, C-terminal domain"/>
    <property type="match status" value="1"/>
</dbReference>
<sequence>MKENKSFFSQFFLVQTLLAAPGLIMLPWLLWSYAIPAPLIVIATLLGVGIALLLSRSVYQTLSKRLNSYSNLMYSIARGDCTHRARYQYDDEMGNFAEAINELADRIHHQQMVEQSTPLLLRKVVKNINVAIIAVDGKQQITWANPQAELLFSLPEGLVGESSVQLGLDTLFKQNRRSPVDYAFPAKRGRWQLVDEYYYDQGKRQQLFFITDVSLLLREEELKAWKNLLRVLSHEINNSLTPIATISDFLRTETAPLGDEDLQEGLTLISQRAKGLEAFIKSYRHVTHLPAPNKADVQLESLVSGCMALLADKRIRLVTSPSVALMLDRVQIEQVIINLLKNALEAVCKQQGVVTVSWNKVTNGTELLIVDNGCGISNPDNLFVPFYSTKKQGSGIGLLLCRQVLEAHHACLSLQNNTDELGVTVRILFAESVS</sequence>
<dbReference type="InterPro" id="IPR036097">
    <property type="entry name" value="HisK_dim/P_sf"/>
</dbReference>
<comment type="caution">
    <text evidence="10">The sequence shown here is derived from an EMBL/GenBank/DDBJ whole genome shotgun (WGS) entry which is preliminary data.</text>
</comment>
<reference evidence="10 11" key="1">
    <citation type="submission" date="2016-09" db="EMBL/GenBank/DDBJ databases">
        <title>Photobacterium proteolyticum sp. nov. a protease producing bacterium isolated from ocean sediments of Laizhou Bay.</title>
        <authorList>
            <person name="Li Y."/>
        </authorList>
    </citation>
    <scope>NUCLEOTIDE SEQUENCE [LARGE SCALE GENOMIC DNA]</scope>
    <source>
        <strain evidence="10 11">13-12</strain>
    </source>
</reference>
<dbReference type="Gene3D" id="1.10.287.130">
    <property type="match status" value="1"/>
</dbReference>
<comment type="catalytic activity">
    <reaction evidence="1">
        <text>ATP + protein L-histidine = ADP + protein N-phospho-L-histidine.</text>
        <dbReference type="EC" id="2.7.13.3"/>
    </reaction>
</comment>
<organism evidence="10 11">
    <name type="scientific">Photobacterium proteolyticum</name>
    <dbReference type="NCBI Taxonomy" id="1903952"/>
    <lineage>
        <taxon>Bacteria</taxon>
        <taxon>Pseudomonadati</taxon>
        <taxon>Pseudomonadota</taxon>
        <taxon>Gammaproteobacteria</taxon>
        <taxon>Vibrionales</taxon>
        <taxon>Vibrionaceae</taxon>
        <taxon>Photobacterium</taxon>
    </lineage>
</organism>
<evidence type="ECO:0000256" key="6">
    <source>
        <dbReference type="ARBA" id="ARBA00022777"/>
    </source>
</evidence>
<accession>A0A1Q9GFR8</accession>
<dbReference type="Gene3D" id="6.10.340.10">
    <property type="match status" value="1"/>
</dbReference>
<evidence type="ECO:0000313" key="11">
    <source>
        <dbReference type="Proteomes" id="UP000186905"/>
    </source>
</evidence>
<dbReference type="RefSeq" id="WP_075766636.1">
    <property type="nucleotide sequence ID" value="NZ_MJIL01000088.1"/>
</dbReference>
<feature type="transmembrane region" description="Helical" evidence="7">
    <location>
        <begin position="12"/>
        <end position="31"/>
    </location>
</feature>
<name>A0A1Q9GFR8_9GAMM</name>
<dbReference type="PANTHER" id="PTHR43065">
    <property type="entry name" value="SENSOR HISTIDINE KINASE"/>
    <property type="match status" value="1"/>
</dbReference>
<dbReference type="CDD" id="cd00082">
    <property type="entry name" value="HisKA"/>
    <property type="match status" value="1"/>
</dbReference>
<dbReference type="OrthoDB" id="9806130at2"/>
<dbReference type="GO" id="GO:0016020">
    <property type="term" value="C:membrane"/>
    <property type="evidence" value="ECO:0007669"/>
    <property type="project" value="UniProtKB-SubCell"/>
</dbReference>
<keyword evidence="7" id="KW-0472">Membrane</keyword>